<dbReference type="AlphaFoldDB" id="A0A4V4HAS5"/>
<dbReference type="EMBL" id="ML180870">
    <property type="protein sequence ID" value="THU76515.1"/>
    <property type="molecule type" value="Genomic_DNA"/>
</dbReference>
<feature type="region of interest" description="Disordered" evidence="1">
    <location>
        <begin position="1"/>
        <end position="32"/>
    </location>
</feature>
<protein>
    <submittedName>
        <fullName evidence="2">Uncharacterized protein</fullName>
    </submittedName>
</protein>
<feature type="non-terminal residue" evidence="2">
    <location>
        <position position="135"/>
    </location>
</feature>
<evidence type="ECO:0000313" key="2">
    <source>
        <dbReference type="EMBL" id="THU76515.1"/>
    </source>
</evidence>
<reference evidence="2 3" key="1">
    <citation type="journal article" date="2019" name="Nat. Ecol. Evol.">
        <title>Megaphylogeny resolves global patterns of mushroom evolution.</title>
        <authorList>
            <person name="Varga T."/>
            <person name="Krizsan K."/>
            <person name="Foldi C."/>
            <person name="Dima B."/>
            <person name="Sanchez-Garcia M."/>
            <person name="Sanchez-Ramirez S."/>
            <person name="Szollosi G.J."/>
            <person name="Szarkandi J.G."/>
            <person name="Papp V."/>
            <person name="Albert L."/>
            <person name="Andreopoulos W."/>
            <person name="Angelini C."/>
            <person name="Antonin V."/>
            <person name="Barry K.W."/>
            <person name="Bougher N.L."/>
            <person name="Buchanan P."/>
            <person name="Buyck B."/>
            <person name="Bense V."/>
            <person name="Catcheside P."/>
            <person name="Chovatia M."/>
            <person name="Cooper J."/>
            <person name="Damon W."/>
            <person name="Desjardin D."/>
            <person name="Finy P."/>
            <person name="Geml J."/>
            <person name="Haridas S."/>
            <person name="Hughes K."/>
            <person name="Justo A."/>
            <person name="Karasinski D."/>
            <person name="Kautmanova I."/>
            <person name="Kiss B."/>
            <person name="Kocsube S."/>
            <person name="Kotiranta H."/>
            <person name="LaButti K.M."/>
            <person name="Lechner B.E."/>
            <person name="Liimatainen K."/>
            <person name="Lipzen A."/>
            <person name="Lukacs Z."/>
            <person name="Mihaltcheva S."/>
            <person name="Morgado L.N."/>
            <person name="Niskanen T."/>
            <person name="Noordeloos M.E."/>
            <person name="Ohm R.A."/>
            <person name="Ortiz-Santana B."/>
            <person name="Ovrebo C."/>
            <person name="Racz N."/>
            <person name="Riley R."/>
            <person name="Savchenko A."/>
            <person name="Shiryaev A."/>
            <person name="Soop K."/>
            <person name="Spirin V."/>
            <person name="Szebenyi C."/>
            <person name="Tomsovsky M."/>
            <person name="Tulloss R.E."/>
            <person name="Uehling J."/>
            <person name="Grigoriev I.V."/>
            <person name="Vagvolgyi C."/>
            <person name="Papp T."/>
            <person name="Martin F.M."/>
            <person name="Miettinen O."/>
            <person name="Hibbett D.S."/>
            <person name="Nagy L.G."/>
        </authorList>
    </citation>
    <scope>NUCLEOTIDE SEQUENCE [LARGE SCALE GENOMIC DNA]</scope>
    <source>
        <strain evidence="2 3">CBS 962.96</strain>
    </source>
</reference>
<evidence type="ECO:0000256" key="1">
    <source>
        <dbReference type="SAM" id="MobiDB-lite"/>
    </source>
</evidence>
<gene>
    <name evidence="2" type="ORF">K435DRAFT_813332</name>
</gene>
<dbReference type="Proteomes" id="UP000297245">
    <property type="component" value="Unassembled WGS sequence"/>
</dbReference>
<keyword evidence="3" id="KW-1185">Reference proteome</keyword>
<organism evidence="2 3">
    <name type="scientific">Dendrothele bispora (strain CBS 962.96)</name>
    <dbReference type="NCBI Taxonomy" id="1314807"/>
    <lineage>
        <taxon>Eukaryota</taxon>
        <taxon>Fungi</taxon>
        <taxon>Dikarya</taxon>
        <taxon>Basidiomycota</taxon>
        <taxon>Agaricomycotina</taxon>
        <taxon>Agaricomycetes</taxon>
        <taxon>Agaricomycetidae</taxon>
        <taxon>Agaricales</taxon>
        <taxon>Agaricales incertae sedis</taxon>
        <taxon>Dendrothele</taxon>
    </lineage>
</organism>
<sequence>MSDIPEITTTLANGDAHPLAEADEANEVPDAPLKLEARRVQVRWDDKKGEYVVRDDEPKETKPRKSQVPYAISVARRFVASSRSNKHDVVEELHIHSPHIIEALKVVLKKDTSVNWNAEPLAFQPNTLLPYVPSL</sequence>
<name>A0A4V4HAS5_DENBC</name>
<evidence type="ECO:0000313" key="3">
    <source>
        <dbReference type="Proteomes" id="UP000297245"/>
    </source>
</evidence>
<proteinExistence type="predicted"/>
<accession>A0A4V4HAS5</accession>